<keyword evidence="10 13" id="KW-0408">Iron</keyword>
<keyword evidence="7" id="KW-0276">Fatty acid metabolism</keyword>
<dbReference type="PRINTS" id="PR00468">
    <property type="entry name" value="PLTLPOXGNASE"/>
</dbReference>
<dbReference type="InterPro" id="IPR001246">
    <property type="entry name" value="LipOase_plant"/>
</dbReference>
<evidence type="ECO:0000256" key="1">
    <source>
        <dbReference type="ARBA" id="ARBA00001962"/>
    </source>
</evidence>
<dbReference type="GO" id="GO:0016702">
    <property type="term" value="F:oxidoreductase activity, acting on single donors with incorporation of molecular oxygen, incorporation of two atoms of oxygen"/>
    <property type="evidence" value="ECO:0007669"/>
    <property type="project" value="InterPro"/>
</dbReference>
<evidence type="ECO:0000256" key="9">
    <source>
        <dbReference type="ARBA" id="ARBA00023002"/>
    </source>
</evidence>
<evidence type="ECO:0000259" key="15">
    <source>
        <dbReference type="PROSITE" id="PS51393"/>
    </source>
</evidence>
<dbReference type="InterPro" id="IPR020833">
    <property type="entry name" value="LipOase_Fe_BS"/>
</dbReference>
<dbReference type="SUPFAM" id="SSF48484">
    <property type="entry name" value="Lipoxigenase"/>
    <property type="match status" value="1"/>
</dbReference>
<keyword evidence="5 13" id="KW-0479">Metal-binding</keyword>
<dbReference type="PRINTS" id="PR00087">
    <property type="entry name" value="LIPOXYGENASE"/>
</dbReference>
<evidence type="ECO:0000256" key="5">
    <source>
        <dbReference type="ARBA" id="ARBA00022723"/>
    </source>
</evidence>
<dbReference type="FunFam" id="1.20.245.10:FF:000002">
    <property type="entry name" value="Lipoxygenase"/>
    <property type="match status" value="1"/>
</dbReference>
<comment type="subunit">
    <text evidence="3">Monomer.</text>
</comment>
<evidence type="ECO:0000256" key="7">
    <source>
        <dbReference type="ARBA" id="ARBA00022832"/>
    </source>
</evidence>
<dbReference type="InterPro" id="IPR013819">
    <property type="entry name" value="LipOase_C"/>
</dbReference>
<dbReference type="InterPro" id="IPR027433">
    <property type="entry name" value="Lipoxygenase_dom_3"/>
</dbReference>
<dbReference type="FunFam" id="4.10.372.10:FF:000001">
    <property type="entry name" value="Lipoxygenase"/>
    <property type="match status" value="1"/>
</dbReference>
<comment type="cofactor">
    <cofactor evidence="1 13">
        <name>Fe cation</name>
        <dbReference type="ChEBI" id="CHEBI:24875"/>
    </cofactor>
</comment>
<dbReference type="PROSITE" id="PS00711">
    <property type="entry name" value="LIPOXYGENASE_1"/>
    <property type="match status" value="1"/>
</dbReference>
<evidence type="ECO:0000256" key="12">
    <source>
        <dbReference type="ARBA" id="ARBA00023160"/>
    </source>
</evidence>
<dbReference type="GO" id="GO:0034440">
    <property type="term" value="P:lipid oxidation"/>
    <property type="evidence" value="ECO:0007669"/>
    <property type="project" value="InterPro"/>
</dbReference>
<dbReference type="GO" id="GO:0046872">
    <property type="term" value="F:metal ion binding"/>
    <property type="evidence" value="ECO:0007669"/>
    <property type="project" value="UniProtKB-UniRule"/>
</dbReference>
<dbReference type="PANTHER" id="PTHR11771">
    <property type="entry name" value="LIPOXYGENASE"/>
    <property type="match status" value="1"/>
</dbReference>
<dbReference type="InterPro" id="IPR036226">
    <property type="entry name" value="LipOase_C_sf"/>
</dbReference>
<keyword evidence="12 14" id="KW-0275">Fatty acid biosynthesis</keyword>
<comment type="function">
    <text evidence="14">Plant lipoxygenase may be involved in a number of diverse aspects of plant physiology including growth and development, pest resistance, and senescence or responses to wounding.</text>
</comment>
<comment type="similarity">
    <text evidence="2 13">Belongs to the lipoxygenase family.</text>
</comment>
<dbReference type="InterPro" id="IPR020834">
    <property type="entry name" value="LipOase_CS"/>
</dbReference>
<dbReference type="GO" id="GO:0031408">
    <property type="term" value="P:oxylipin biosynthetic process"/>
    <property type="evidence" value="ECO:0007669"/>
    <property type="project" value="UniProtKB-UniRule"/>
</dbReference>
<dbReference type="AlphaFoldDB" id="A0AAV0GB29"/>
<dbReference type="EC" id="1.13.11.-" evidence="14"/>
<accession>A0AAV0GB29</accession>
<feature type="domain" description="Lipoxygenase" evidence="15">
    <location>
        <begin position="1"/>
        <end position="593"/>
    </location>
</feature>
<comment type="pathway">
    <text evidence="14">Lipid metabolism; oxylipin biosynthesis.</text>
</comment>
<evidence type="ECO:0000256" key="6">
    <source>
        <dbReference type="ARBA" id="ARBA00022767"/>
    </source>
</evidence>
<dbReference type="Gene3D" id="4.10.372.10">
    <property type="entry name" value="Lipoxygenase-1, Domain 3"/>
    <property type="match status" value="1"/>
</dbReference>
<evidence type="ECO:0000256" key="2">
    <source>
        <dbReference type="ARBA" id="ARBA00009419"/>
    </source>
</evidence>
<organism evidence="16 17">
    <name type="scientific">Cuscuta epithymum</name>
    <dbReference type="NCBI Taxonomy" id="186058"/>
    <lineage>
        <taxon>Eukaryota</taxon>
        <taxon>Viridiplantae</taxon>
        <taxon>Streptophyta</taxon>
        <taxon>Embryophyta</taxon>
        <taxon>Tracheophyta</taxon>
        <taxon>Spermatophyta</taxon>
        <taxon>Magnoliopsida</taxon>
        <taxon>eudicotyledons</taxon>
        <taxon>Gunneridae</taxon>
        <taxon>Pentapetalae</taxon>
        <taxon>asterids</taxon>
        <taxon>lamiids</taxon>
        <taxon>Solanales</taxon>
        <taxon>Convolvulaceae</taxon>
        <taxon>Cuscuteae</taxon>
        <taxon>Cuscuta</taxon>
        <taxon>Cuscuta subgen. Cuscuta</taxon>
    </lineage>
</organism>
<evidence type="ECO:0000256" key="14">
    <source>
        <dbReference type="RuleBase" id="RU003975"/>
    </source>
</evidence>
<evidence type="ECO:0000256" key="4">
    <source>
        <dbReference type="ARBA" id="ARBA00022516"/>
    </source>
</evidence>
<evidence type="ECO:0000256" key="11">
    <source>
        <dbReference type="ARBA" id="ARBA00023098"/>
    </source>
</evidence>
<keyword evidence="17" id="KW-1185">Reference proteome</keyword>
<dbReference type="FunFam" id="3.10.450.60:FF:000002">
    <property type="entry name" value="Lipoxygenase"/>
    <property type="match status" value="1"/>
</dbReference>
<dbReference type="GO" id="GO:0006633">
    <property type="term" value="P:fatty acid biosynthetic process"/>
    <property type="evidence" value="ECO:0007669"/>
    <property type="project" value="UniProtKB-KW"/>
</dbReference>
<dbReference type="PROSITE" id="PS51393">
    <property type="entry name" value="LIPOXYGENASE_3"/>
    <property type="match status" value="1"/>
</dbReference>
<reference evidence="16" key="1">
    <citation type="submission" date="2022-07" db="EMBL/GenBank/DDBJ databases">
        <authorList>
            <person name="Macas J."/>
            <person name="Novak P."/>
            <person name="Neumann P."/>
        </authorList>
    </citation>
    <scope>NUCLEOTIDE SEQUENCE</scope>
</reference>
<evidence type="ECO:0000256" key="13">
    <source>
        <dbReference type="RuleBase" id="RU003974"/>
    </source>
</evidence>
<evidence type="ECO:0000256" key="10">
    <source>
        <dbReference type="ARBA" id="ARBA00023004"/>
    </source>
</evidence>
<proteinExistence type="inferred from homology"/>
<evidence type="ECO:0000313" key="16">
    <source>
        <dbReference type="EMBL" id="CAH9145137.1"/>
    </source>
</evidence>
<protein>
    <recommendedName>
        <fullName evidence="14">Lipoxygenase</fullName>
        <ecNumber evidence="14">1.13.11.-</ecNumber>
    </recommendedName>
</protein>
<dbReference type="Pfam" id="PF00305">
    <property type="entry name" value="Lipoxygenase"/>
    <property type="match status" value="1"/>
</dbReference>
<name>A0AAV0GB29_9ASTE</name>
<dbReference type="EMBL" id="CAMAPF010001073">
    <property type="protein sequence ID" value="CAH9145137.1"/>
    <property type="molecule type" value="Genomic_DNA"/>
</dbReference>
<dbReference type="InterPro" id="IPR000907">
    <property type="entry name" value="LipOase"/>
</dbReference>
<keyword evidence="11" id="KW-0443">Lipid metabolism</keyword>
<keyword evidence="8 13" id="KW-0223">Dioxygenase</keyword>
<keyword evidence="6 14" id="KW-0925">Oxylipin biosynthesis</keyword>
<keyword evidence="9 13" id="KW-0560">Oxidoreductase</keyword>
<keyword evidence="4 14" id="KW-0444">Lipid biosynthesis</keyword>
<comment type="caution">
    <text evidence="16">The sequence shown here is derived from an EMBL/GenBank/DDBJ whole genome shotgun (WGS) entry which is preliminary data.</text>
</comment>
<evidence type="ECO:0000256" key="3">
    <source>
        <dbReference type="ARBA" id="ARBA00011245"/>
    </source>
</evidence>
<dbReference type="Proteomes" id="UP001152523">
    <property type="component" value="Unassembled WGS sequence"/>
</dbReference>
<evidence type="ECO:0000256" key="8">
    <source>
        <dbReference type="ARBA" id="ARBA00022964"/>
    </source>
</evidence>
<dbReference type="PROSITE" id="PS00081">
    <property type="entry name" value="LIPOXYGENASE_2"/>
    <property type="match status" value="1"/>
</dbReference>
<dbReference type="Gene3D" id="1.20.245.10">
    <property type="entry name" value="Lipoxygenase-1, Domain 5"/>
    <property type="match status" value="1"/>
</dbReference>
<evidence type="ECO:0000313" key="17">
    <source>
        <dbReference type="Proteomes" id="UP001152523"/>
    </source>
</evidence>
<dbReference type="Gene3D" id="3.10.450.60">
    <property type="match status" value="1"/>
</dbReference>
<sequence length="593" mass="67458">MKLADFLTYSLKSLVQFLLPEFQSLIDSTPNEFDTFQDILNLYEGGIRLPQGNLLKALTDNIPIESVKEILRSDGEGLFKLPTPQVIQEDKTAWRTDEEFGREMLAGVNPVIICRLQEFPPKSKLDPNVYGDQTSKITKEHIQDSLDGLSVEEAINTNRLFILNHHDTLMPYLRRINATNNKIYASRTLLFLQRDVILKPIAIELSLPNSLGDEFGADAKVYTPAEQGVENGLWQLAKAYAAVNDSGVHQLISHWLNTHAVIEPFVIATNRQMSVLHPIYKLLHPHFRYTITVNALARQILINAGGILEKTVFPERYAMELSAVVYKDWVFTDQALPTDLVKRGVAVEDSSSRHGVRLLIEDYPYAVDGLEIWSSIKTWVDEYCKLYYKSDDMVQKDTELQAWWKELREEGHGDLKDKPWWPKMQTVGELINSCTIIIWIASALHAAVNFGQYMYAGYLPNRPTLSRRFMPELGTGDYMELEADPDNFFLKTITPQMQTLLGVSLIEILSRHTSEEVYLGQRDFPEWTNDQEALDAFARFGKQLGAIEDSIMKMNIDEKLRNRTGPVKVPYTLLFPTSEPSLTGRGIPNSVSV</sequence>
<gene>
    <name evidence="16" type="ORF">CEPIT_LOCUS41983</name>
</gene>